<dbReference type="EMBL" id="MNUE01000051">
    <property type="protein sequence ID" value="OJD31176.1"/>
    <property type="molecule type" value="Genomic_DNA"/>
</dbReference>
<feature type="signal peptide" evidence="1">
    <location>
        <begin position="1"/>
        <end position="19"/>
    </location>
</feature>
<evidence type="ECO:0000256" key="1">
    <source>
        <dbReference type="SAM" id="SignalP"/>
    </source>
</evidence>
<accession>A0A1J9QRU5</accession>
<gene>
    <name evidence="2" type="ORF">BKCO1_5100048</name>
</gene>
<dbReference type="OrthoDB" id="3914001at2759"/>
<name>A0A1J9QRU5_9PEZI</name>
<sequence length="161" mass="17261">MQLTTGFLAVVLGASAALAAPSTHAGFGRRAVNISQPFEVDQLYMQMASVYDTSSGVDVKFTATDANTGVTATCDTADVLANTVYACDRPDTKWVFNVDFSKLSIQWYWSPGEISDDGLNGNYRANGSTTVDWNCASSGKYGQQCSASKFSVPIQQIEAWA</sequence>
<evidence type="ECO:0000313" key="2">
    <source>
        <dbReference type="EMBL" id="OJD31176.1"/>
    </source>
</evidence>
<keyword evidence="1" id="KW-0732">Signal</keyword>
<organism evidence="2 3">
    <name type="scientific">Diplodia corticola</name>
    <dbReference type="NCBI Taxonomy" id="236234"/>
    <lineage>
        <taxon>Eukaryota</taxon>
        <taxon>Fungi</taxon>
        <taxon>Dikarya</taxon>
        <taxon>Ascomycota</taxon>
        <taxon>Pezizomycotina</taxon>
        <taxon>Dothideomycetes</taxon>
        <taxon>Dothideomycetes incertae sedis</taxon>
        <taxon>Botryosphaeriales</taxon>
        <taxon>Botryosphaeriaceae</taxon>
        <taxon>Diplodia</taxon>
    </lineage>
</organism>
<reference evidence="2 3" key="1">
    <citation type="submission" date="2016-10" db="EMBL/GenBank/DDBJ databases">
        <title>Proteomics and genomics reveal pathogen-plant mechanisms compatible with a hemibiotrophic lifestyle of Diplodia corticola.</title>
        <authorList>
            <person name="Fernandes I."/>
            <person name="De Jonge R."/>
            <person name="Van De Peer Y."/>
            <person name="Devreese B."/>
            <person name="Alves A."/>
            <person name="Esteves A.C."/>
        </authorList>
    </citation>
    <scope>NUCLEOTIDE SEQUENCE [LARGE SCALE GENOMIC DNA]</scope>
    <source>
        <strain evidence="2 3">CBS 112549</strain>
    </source>
</reference>
<protein>
    <submittedName>
        <fullName evidence="2">Secreted hemolysin-type calcium-binding protein</fullName>
    </submittedName>
</protein>
<dbReference type="RefSeq" id="XP_020127436.1">
    <property type="nucleotide sequence ID" value="XM_020276968.1"/>
</dbReference>
<proteinExistence type="predicted"/>
<feature type="chain" id="PRO_5012950193" evidence="1">
    <location>
        <begin position="20"/>
        <end position="161"/>
    </location>
</feature>
<dbReference type="GeneID" id="31017229"/>
<dbReference type="AlphaFoldDB" id="A0A1J9QRU5"/>
<keyword evidence="3" id="KW-1185">Reference proteome</keyword>
<dbReference type="Proteomes" id="UP000183809">
    <property type="component" value="Unassembled WGS sequence"/>
</dbReference>
<evidence type="ECO:0000313" key="3">
    <source>
        <dbReference type="Proteomes" id="UP000183809"/>
    </source>
</evidence>
<comment type="caution">
    <text evidence="2">The sequence shown here is derived from an EMBL/GenBank/DDBJ whole genome shotgun (WGS) entry which is preliminary data.</text>
</comment>